<sequence length="59" mass="6219">MPISSHQGIGGSGAGGIGVGFPSPAPGGYCRQSTHDKFLYINAAFSFLVTFLNYHAFRL</sequence>
<keyword evidence="4" id="KW-1185">Reference proteome</keyword>
<evidence type="ECO:0000313" key="3">
    <source>
        <dbReference type="EMBL" id="DAD32267.1"/>
    </source>
</evidence>
<dbReference type="EMBL" id="DUZY01000003">
    <property type="protein sequence ID" value="DAD32265.1"/>
    <property type="molecule type" value="Genomic_DNA"/>
</dbReference>
<gene>
    <name evidence="2" type="ORF">HUJ06_011116</name>
    <name evidence="3" type="ORF">HUJ06_011118</name>
</gene>
<proteinExistence type="predicted"/>
<keyword evidence="1" id="KW-1133">Transmembrane helix</keyword>
<dbReference type="Proteomes" id="UP000607653">
    <property type="component" value="Unassembled WGS sequence"/>
</dbReference>
<protein>
    <submittedName>
        <fullName evidence="2">Uncharacterized protein</fullName>
    </submittedName>
</protein>
<organism evidence="2 4">
    <name type="scientific">Nelumbo nucifera</name>
    <name type="common">Sacred lotus</name>
    <dbReference type="NCBI Taxonomy" id="4432"/>
    <lineage>
        <taxon>Eukaryota</taxon>
        <taxon>Viridiplantae</taxon>
        <taxon>Streptophyta</taxon>
        <taxon>Embryophyta</taxon>
        <taxon>Tracheophyta</taxon>
        <taxon>Spermatophyta</taxon>
        <taxon>Magnoliopsida</taxon>
        <taxon>Proteales</taxon>
        <taxon>Nelumbonaceae</taxon>
        <taxon>Nelumbo</taxon>
    </lineage>
</organism>
<keyword evidence="1" id="KW-0812">Transmembrane</keyword>
<comment type="caution">
    <text evidence="2">The sequence shown here is derived from an EMBL/GenBank/DDBJ whole genome shotgun (WGS) entry which is preliminary data.</text>
</comment>
<evidence type="ECO:0000313" key="4">
    <source>
        <dbReference type="Proteomes" id="UP000607653"/>
    </source>
</evidence>
<feature type="transmembrane region" description="Helical" evidence="1">
    <location>
        <begin position="38"/>
        <end position="57"/>
    </location>
</feature>
<dbReference type="EMBL" id="DUZY01000003">
    <property type="protein sequence ID" value="DAD32267.1"/>
    <property type="molecule type" value="Genomic_DNA"/>
</dbReference>
<reference evidence="2 4" key="1">
    <citation type="journal article" date="2020" name="Mol. Biol. Evol.">
        <title>Distinct Expression and Methylation Patterns for Genes with Different Fates following a Single Whole-Genome Duplication in Flowering Plants.</title>
        <authorList>
            <person name="Shi T."/>
            <person name="Rahmani R.S."/>
            <person name="Gugger P.F."/>
            <person name="Wang M."/>
            <person name="Li H."/>
            <person name="Zhang Y."/>
            <person name="Li Z."/>
            <person name="Wang Q."/>
            <person name="Van de Peer Y."/>
            <person name="Marchal K."/>
            <person name="Chen J."/>
        </authorList>
    </citation>
    <scope>NUCLEOTIDE SEQUENCE [LARGE SCALE GENOMIC DNA]</scope>
    <source>
        <tissue evidence="2">Leaf</tissue>
    </source>
</reference>
<accession>A0A822YML9</accession>
<keyword evidence="1" id="KW-0472">Membrane</keyword>
<dbReference type="AlphaFoldDB" id="A0A822YML9"/>
<name>A0A822YML9_NELNU</name>
<evidence type="ECO:0000256" key="1">
    <source>
        <dbReference type="SAM" id="Phobius"/>
    </source>
</evidence>
<evidence type="ECO:0000313" key="2">
    <source>
        <dbReference type="EMBL" id="DAD32265.1"/>
    </source>
</evidence>